<evidence type="ECO:0000256" key="4">
    <source>
        <dbReference type="ARBA" id="ARBA00004904"/>
    </source>
</evidence>
<comment type="pathway">
    <text evidence="4 18">Cofactor biosynthesis; riboflavin biosynthesis; 2-hydroxy-3-oxobutyl phosphate from D-ribulose 5-phosphate: step 1/1.</text>
</comment>
<feature type="binding site" evidence="18">
    <location>
        <position position="319"/>
    </location>
    <ligand>
        <name>GTP</name>
        <dbReference type="ChEBI" id="CHEBI:37565"/>
    </ligand>
</feature>
<dbReference type="InterPro" id="IPR000422">
    <property type="entry name" value="DHBP_synthase_RibB"/>
</dbReference>
<keyword evidence="16 18" id="KW-0511">Multifunctional enzyme</keyword>
<evidence type="ECO:0000256" key="7">
    <source>
        <dbReference type="ARBA" id="ARBA00022619"/>
    </source>
</evidence>
<dbReference type="Gene3D" id="3.40.50.10990">
    <property type="entry name" value="GTP cyclohydrolase II"/>
    <property type="match status" value="1"/>
</dbReference>
<feature type="site" description="Essential for DHBP synthase activity" evidence="18">
    <location>
        <position position="129"/>
    </location>
</feature>
<comment type="cofactor">
    <cofactor evidence="18">
        <name>Mg(2+)</name>
        <dbReference type="ChEBI" id="CHEBI:18420"/>
    </cofactor>
    <cofactor evidence="18">
        <name>Mn(2+)</name>
        <dbReference type="ChEBI" id="CHEBI:29035"/>
    </cofactor>
    <text evidence="18">Binds 2 divalent metal cations per subunit. Magnesium or manganese.</text>
</comment>
<name>A0ABP9UZ89_9BACT</name>
<evidence type="ECO:0000256" key="1">
    <source>
        <dbReference type="ARBA" id="ARBA00000141"/>
    </source>
</evidence>
<evidence type="ECO:0000256" key="12">
    <source>
        <dbReference type="ARBA" id="ARBA00022842"/>
    </source>
</evidence>
<dbReference type="Pfam" id="PF00925">
    <property type="entry name" value="GTP_cyclohydro2"/>
    <property type="match status" value="1"/>
</dbReference>
<keyword evidence="7 18" id="KW-0686">Riboflavin biosynthesis</keyword>
<dbReference type="SUPFAM" id="SSF142695">
    <property type="entry name" value="RibA-like"/>
    <property type="match status" value="1"/>
</dbReference>
<evidence type="ECO:0000256" key="18">
    <source>
        <dbReference type="HAMAP-Rule" id="MF_01283"/>
    </source>
</evidence>
<dbReference type="EC" id="4.1.99.12" evidence="18"/>
<feature type="active site" description="Nucleophile; for GTP cyclohydrolase activity" evidence="18">
    <location>
        <position position="333"/>
    </location>
</feature>
<dbReference type="NCBIfam" id="NF001591">
    <property type="entry name" value="PRK00393.1"/>
    <property type="match status" value="1"/>
</dbReference>
<evidence type="ECO:0000256" key="17">
    <source>
        <dbReference type="ARBA" id="ARBA00049295"/>
    </source>
</evidence>
<evidence type="ECO:0000256" key="2">
    <source>
        <dbReference type="ARBA" id="ARBA00002284"/>
    </source>
</evidence>
<comment type="catalytic activity">
    <reaction evidence="1 18">
        <text>D-ribulose 5-phosphate = (2S)-2-hydroxy-3-oxobutyl phosphate + formate + H(+)</text>
        <dbReference type="Rhea" id="RHEA:18457"/>
        <dbReference type="ChEBI" id="CHEBI:15378"/>
        <dbReference type="ChEBI" id="CHEBI:15740"/>
        <dbReference type="ChEBI" id="CHEBI:58121"/>
        <dbReference type="ChEBI" id="CHEBI:58830"/>
        <dbReference type="EC" id="4.1.99.12"/>
    </reaction>
</comment>
<dbReference type="InterPro" id="IPR016299">
    <property type="entry name" value="Riboflavin_synth_RibBA"/>
</dbReference>
<comment type="caution">
    <text evidence="20">The sequence shown here is derived from an EMBL/GenBank/DDBJ whole genome shotgun (WGS) entry which is preliminary data.</text>
</comment>
<proteinExistence type="inferred from homology"/>
<sequence length="399" mass="43697">MSALEFHPIEEIIADIADGKIVIVADDPDRENEADLICAGSLATKDTIAFMATHGRGLICAPITEQQAEHLDLPQMSRRNTEALRTAFTVSVDAAHGITTGISAADRARAVQILADHNSQPTDLVKPGHIFPLQAVKGGVLRRAGHTEAAVDLARLAGLPPAGVICEIMNENGEMARVGDLGDYQQEHGLKACTIAQLIAYRRKSEKLVTCSEVIKLPTDFGEFDCHLYEIETDDSHHLALVRGDIDPEKPTLVRVHSECLTGDVFMSRRCDCGGQLHQALEHIANEGGVLLYLRQEGRGIGLPAKIHAYKLQEQGYDTIEANEKLGYGADLRDYGMGAQILHDLGVRQIRLLTNNPKKMIGLTGYGLEIVEQLPIKQDANPDNEKYLQTKKDRMGHKL</sequence>
<dbReference type="NCBIfam" id="TIGR00506">
    <property type="entry name" value="ribB"/>
    <property type="match status" value="1"/>
</dbReference>
<keyword evidence="9 18" id="KW-0547">Nucleotide-binding</keyword>
<evidence type="ECO:0000256" key="13">
    <source>
        <dbReference type="ARBA" id="ARBA00023134"/>
    </source>
</evidence>
<evidence type="ECO:0000256" key="6">
    <source>
        <dbReference type="ARBA" id="ARBA00008976"/>
    </source>
</evidence>
<organism evidence="20 21">
    <name type="scientific">Rubritalea halochordaticola</name>
    <dbReference type="NCBI Taxonomy" id="714537"/>
    <lineage>
        <taxon>Bacteria</taxon>
        <taxon>Pseudomonadati</taxon>
        <taxon>Verrucomicrobiota</taxon>
        <taxon>Verrucomicrobiia</taxon>
        <taxon>Verrucomicrobiales</taxon>
        <taxon>Rubritaleaceae</taxon>
        <taxon>Rubritalea</taxon>
    </lineage>
</organism>
<keyword evidence="14 18" id="KW-0464">Manganese</keyword>
<comment type="function">
    <text evidence="2 18">Catalyzes the conversion of D-ribulose 5-phosphate to formate and 3,4-dihydroxy-2-butanone 4-phosphate.</text>
</comment>
<evidence type="ECO:0000256" key="11">
    <source>
        <dbReference type="ARBA" id="ARBA00022833"/>
    </source>
</evidence>
<dbReference type="EMBL" id="BAABRL010000001">
    <property type="protein sequence ID" value="GAA5494357.1"/>
    <property type="molecule type" value="Genomic_DNA"/>
</dbReference>
<feature type="binding site" evidence="18">
    <location>
        <begin position="297"/>
        <end position="299"/>
    </location>
    <ligand>
        <name>GTP</name>
        <dbReference type="ChEBI" id="CHEBI:37565"/>
    </ligand>
</feature>
<evidence type="ECO:0000256" key="14">
    <source>
        <dbReference type="ARBA" id="ARBA00023211"/>
    </source>
</evidence>
<dbReference type="Proteomes" id="UP001424741">
    <property type="component" value="Unassembled WGS sequence"/>
</dbReference>
<comment type="catalytic activity">
    <reaction evidence="17 18">
        <text>GTP + 4 H2O = 2,5-diamino-6-hydroxy-4-(5-phosphoribosylamino)-pyrimidine + formate + 2 phosphate + 3 H(+)</text>
        <dbReference type="Rhea" id="RHEA:23704"/>
        <dbReference type="ChEBI" id="CHEBI:15377"/>
        <dbReference type="ChEBI" id="CHEBI:15378"/>
        <dbReference type="ChEBI" id="CHEBI:15740"/>
        <dbReference type="ChEBI" id="CHEBI:37565"/>
        <dbReference type="ChEBI" id="CHEBI:43474"/>
        <dbReference type="ChEBI" id="CHEBI:58614"/>
        <dbReference type="EC" id="3.5.4.25"/>
    </reaction>
</comment>
<feature type="site" description="Essential for DHBP synthase activity" evidence="18">
    <location>
        <position position="167"/>
    </location>
</feature>
<dbReference type="HAMAP" id="MF_00179">
    <property type="entry name" value="RibA"/>
    <property type="match status" value="1"/>
</dbReference>
<evidence type="ECO:0000256" key="10">
    <source>
        <dbReference type="ARBA" id="ARBA00022801"/>
    </source>
</evidence>
<dbReference type="EC" id="3.5.4.25" evidence="18"/>
<dbReference type="InterPro" id="IPR036144">
    <property type="entry name" value="RibA-like_sf"/>
</dbReference>
<comment type="cofactor">
    <cofactor evidence="18">
        <name>Zn(2+)</name>
        <dbReference type="ChEBI" id="CHEBI:29105"/>
    </cofactor>
    <text evidence="18">Binds 1 zinc ion per subunit.</text>
</comment>
<feature type="binding site" evidence="18">
    <location>
        <position position="31"/>
    </location>
    <ligand>
        <name>Mg(2+)</name>
        <dbReference type="ChEBI" id="CHEBI:18420"/>
        <label>2</label>
    </ligand>
</feature>
<keyword evidence="8 18" id="KW-0479">Metal-binding</keyword>
<keyword evidence="10 18" id="KW-0378">Hydrolase</keyword>
<feature type="binding site" evidence="18">
    <location>
        <begin position="255"/>
        <end position="259"/>
    </location>
    <ligand>
        <name>GTP</name>
        <dbReference type="ChEBI" id="CHEBI:37565"/>
    </ligand>
</feature>
<evidence type="ECO:0000256" key="16">
    <source>
        <dbReference type="ARBA" id="ARBA00023268"/>
    </source>
</evidence>
<evidence type="ECO:0000259" key="19">
    <source>
        <dbReference type="Pfam" id="PF00925"/>
    </source>
</evidence>
<feature type="binding site" evidence="18">
    <location>
        <position position="359"/>
    </location>
    <ligand>
        <name>GTP</name>
        <dbReference type="ChEBI" id="CHEBI:37565"/>
    </ligand>
</feature>
<feature type="region of interest" description="DHBP synthase" evidence="18">
    <location>
        <begin position="1"/>
        <end position="204"/>
    </location>
</feature>
<dbReference type="NCBIfam" id="NF006803">
    <property type="entry name" value="PRK09311.1"/>
    <property type="match status" value="1"/>
</dbReference>
<feature type="region of interest" description="GTP cyclohydrolase II" evidence="18">
    <location>
        <begin position="205"/>
        <end position="399"/>
    </location>
</feature>
<evidence type="ECO:0000313" key="21">
    <source>
        <dbReference type="Proteomes" id="UP001424741"/>
    </source>
</evidence>
<evidence type="ECO:0000313" key="20">
    <source>
        <dbReference type="EMBL" id="GAA5494357.1"/>
    </source>
</evidence>
<comment type="similarity">
    <text evidence="6 18">In the C-terminal section; belongs to the GTP cyclohydrolase II family.</text>
</comment>
<keyword evidence="11 18" id="KW-0862">Zinc</keyword>
<comment type="function">
    <text evidence="18">Catalyzes the conversion of GTP to 2,5-diamino-6-ribosylamino-4(3H)-pyrimidinone 5'-phosphate (DARP), formate and pyrophosphate.</text>
</comment>
<dbReference type="InterPro" id="IPR000926">
    <property type="entry name" value="RibA"/>
</dbReference>
<feature type="binding site" evidence="18">
    <location>
        <position position="35"/>
    </location>
    <ligand>
        <name>D-ribulose 5-phosphate</name>
        <dbReference type="ChEBI" id="CHEBI:58121"/>
    </ligand>
</feature>
<feature type="binding site" evidence="18">
    <location>
        <position position="146"/>
    </location>
    <ligand>
        <name>Mg(2+)</name>
        <dbReference type="ChEBI" id="CHEBI:18420"/>
        <label>2</label>
    </ligand>
</feature>
<evidence type="ECO:0000256" key="3">
    <source>
        <dbReference type="ARBA" id="ARBA00004853"/>
    </source>
</evidence>
<feature type="domain" description="GTP cyclohydrolase II" evidence="19">
    <location>
        <begin position="215"/>
        <end position="375"/>
    </location>
</feature>
<feature type="binding site" evidence="18">
    <location>
        <position position="260"/>
    </location>
    <ligand>
        <name>Zn(2+)</name>
        <dbReference type="ChEBI" id="CHEBI:29105"/>
        <note>catalytic</note>
    </ligand>
</feature>
<feature type="binding site" evidence="18">
    <location>
        <begin position="143"/>
        <end position="147"/>
    </location>
    <ligand>
        <name>D-ribulose 5-phosphate</name>
        <dbReference type="ChEBI" id="CHEBI:58121"/>
    </ligand>
</feature>
<dbReference type="HAMAP" id="MF_00180">
    <property type="entry name" value="RibB"/>
    <property type="match status" value="1"/>
</dbReference>
<dbReference type="NCBIfam" id="TIGR00505">
    <property type="entry name" value="ribA"/>
    <property type="match status" value="1"/>
</dbReference>
<keyword evidence="15 18" id="KW-0456">Lyase</keyword>
<evidence type="ECO:0000256" key="15">
    <source>
        <dbReference type="ARBA" id="ARBA00023239"/>
    </source>
</evidence>
<accession>A0ABP9UZ89</accession>
<feature type="binding site" evidence="18">
    <location>
        <position position="354"/>
    </location>
    <ligand>
        <name>GTP</name>
        <dbReference type="ChEBI" id="CHEBI:37565"/>
    </ligand>
</feature>
<dbReference type="CDD" id="cd00641">
    <property type="entry name" value="GTP_cyclohydro2"/>
    <property type="match status" value="1"/>
</dbReference>
<feature type="binding site" evidence="18">
    <location>
        <position position="31"/>
    </location>
    <ligand>
        <name>Mg(2+)</name>
        <dbReference type="ChEBI" id="CHEBI:18420"/>
        <label>1</label>
    </ligand>
</feature>
<dbReference type="HAMAP" id="MF_01283">
    <property type="entry name" value="RibBA"/>
    <property type="match status" value="1"/>
</dbReference>
<dbReference type="Gene3D" id="3.90.870.10">
    <property type="entry name" value="DHBP synthase"/>
    <property type="match status" value="1"/>
</dbReference>
<feature type="active site" description="Proton acceptor; for GTP cyclohydrolase activity" evidence="18">
    <location>
        <position position="331"/>
    </location>
</feature>
<evidence type="ECO:0000256" key="9">
    <source>
        <dbReference type="ARBA" id="ARBA00022741"/>
    </source>
</evidence>
<evidence type="ECO:0000256" key="5">
    <source>
        <dbReference type="ARBA" id="ARBA00005520"/>
    </source>
</evidence>
<keyword evidence="21" id="KW-1185">Reference proteome</keyword>
<feature type="binding site" evidence="18">
    <location>
        <position position="273"/>
    </location>
    <ligand>
        <name>Zn(2+)</name>
        <dbReference type="ChEBI" id="CHEBI:29105"/>
        <note>catalytic</note>
    </ligand>
</feature>
<reference evidence="20 21" key="1">
    <citation type="submission" date="2024-02" db="EMBL/GenBank/DDBJ databases">
        <title>Rubritalea halochordaticola NBRC 107102.</title>
        <authorList>
            <person name="Ichikawa N."/>
            <person name="Katano-Makiyama Y."/>
            <person name="Hidaka K."/>
        </authorList>
    </citation>
    <scope>NUCLEOTIDE SEQUENCE [LARGE SCALE GENOMIC DNA]</scope>
    <source>
        <strain evidence="20 21">NBRC 107102</strain>
    </source>
</reference>
<feature type="binding site" evidence="18">
    <location>
        <position position="271"/>
    </location>
    <ligand>
        <name>Zn(2+)</name>
        <dbReference type="ChEBI" id="CHEBI:29105"/>
        <note>catalytic</note>
    </ligand>
</feature>
<protein>
    <recommendedName>
        <fullName evidence="18">Riboflavin biosynthesis protein RibBA</fullName>
    </recommendedName>
    <domain>
        <recommendedName>
            <fullName evidence="18">3,4-dihydroxy-2-butanone 4-phosphate synthase</fullName>
            <shortName evidence="18">DHBP synthase</shortName>
            <ecNumber evidence="18">4.1.99.12</ecNumber>
        </recommendedName>
    </domain>
    <domain>
        <recommendedName>
            <fullName evidence="18">GTP cyclohydrolase-2</fullName>
            <ecNumber evidence="18">3.5.4.25</ecNumber>
        </recommendedName>
        <alternativeName>
            <fullName evidence="18">GTP cyclohydrolase II</fullName>
        </alternativeName>
    </domain>
</protein>
<dbReference type="InterPro" id="IPR017945">
    <property type="entry name" value="DHBP_synth_RibB-like_a/b_dom"/>
</dbReference>
<dbReference type="PANTHER" id="PTHR21327">
    <property type="entry name" value="GTP CYCLOHYDROLASE II-RELATED"/>
    <property type="match status" value="1"/>
</dbReference>
<dbReference type="InterPro" id="IPR032677">
    <property type="entry name" value="GTP_cyclohydro_II"/>
</dbReference>
<keyword evidence="12 18" id="KW-0460">Magnesium</keyword>
<feature type="binding site" evidence="18">
    <location>
        <position position="167"/>
    </location>
    <ligand>
        <name>D-ribulose 5-phosphate</name>
        <dbReference type="ChEBI" id="CHEBI:58121"/>
    </ligand>
</feature>
<dbReference type="RefSeq" id="WP_346187335.1">
    <property type="nucleotide sequence ID" value="NZ_BAABRL010000001.1"/>
</dbReference>
<feature type="binding site" evidence="18">
    <location>
        <begin position="30"/>
        <end position="31"/>
    </location>
    <ligand>
        <name>D-ribulose 5-phosphate</name>
        <dbReference type="ChEBI" id="CHEBI:58121"/>
    </ligand>
</feature>
<comment type="pathway">
    <text evidence="3 18">Cofactor biosynthesis; riboflavin biosynthesis; 5-amino-6-(D-ribitylamino)uracil from GTP: step 1/4.</text>
</comment>
<dbReference type="PIRSF" id="PIRSF001259">
    <property type="entry name" value="RibA"/>
    <property type="match status" value="1"/>
</dbReference>
<dbReference type="SUPFAM" id="SSF55821">
    <property type="entry name" value="YrdC/RibB"/>
    <property type="match status" value="1"/>
</dbReference>
<dbReference type="Pfam" id="PF00926">
    <property type="entry name" value="DHBP_synthase"/>
    <property type="match status" value="1"/>
</dbReference>
<dbReference type="PANTHER" id="PTHR21327:SF18">
    <property type="entry name" value="3,4-DIHYDROXY-2-BUTANONE 4-PHOSPHATE SYNTHASE"/>
    <property type="match status" value="1"/>
</dbReference>
<feature type="binding site" evidence="18">
    <location>
        <position position="276"/>
    </location>
    <ligand>
        <name>GTP</name>
        <dbReference type="ChEBI" id="CHEBI:37565"/>
    </ligand>
</feature>
<keyword evidence="13 18" id="KW-0342">GTP-binding</keyword>
<gene>
    <name evidence="18 20" type="primary">ribBA</name>
    <name evidence="20" type="ORF">Rhal01_00517</name>
</gene>
<comment type="similarity">
    <text evidence="5 18">In the N-terminal section; belongs to the DHBP synthase family.</text>
</comment>
<evidence type="ECO:0000256" key="8">
    <source>
        <dbReference type="ARBA" id="ARBA00022723"/>
    </source>
</evidence>